<keyword evidence="3" id="KW-1185">Reference proteome</keyword>
<accession>A0A811K5H9</accession>
<feature type="transmembrane region" description="Helical" evidence="1">
    <location>
        <begin position="57"/>
        <end position="82"/>
    </location>
</feature>
<dbReference type="EMBL" id="CAJFDH010000002">
    <property type="protein sequence ID" value="CAD5210630.1"/>
    <property type="molecule type" value="Genomic_DNA"/>
</dbReference>
<feature type="transmembrane region" description="Helical" evidence="1">
    <location>
        <begin position="102"/>
        <end position="123"/>
    </location>
</feature>
<evidence type="ECO:0008006" key="4">
    <source>
        <dbReference type="Google" id="ProtNLM"/>
    </source>
</evidence>
<evidence type="ECO:0000313" key="2">
    <source>
        <dbReference type="EMBL" id="CAD5210630.1"/>
    </source>
</evidence>
<protein>
    <recommendedName>
        <fullName evidence="4">G_PROTEIN_RECEP_F1_2 domain-containing protein</fullName>
    </recommendedName>
</protein>
<dbReference type="AlphaFoldDB" id="A0A811K5H9"/>
<keyword evidence="1" id="KW-0812">Transmembrane</keyword>
<gene>
    <name evidence="2" type="ORF">BOKJ2_LOCUS3290</name>
</gene>
<dbReference type="Pfam" id="PF10320">
    <property type="entry name" value="7TM_GPCR_Srsx"/>
    <property type="match status" value="1"/>
</dbReference>
<dbReference type="Proteomes" id="UP000783686">
    <property type="component" value="Unassembled WGS sequence"/>
</dbReference>
<feature type="transmembrane region" description="Helical" evidence="1">
    <location>
        <begin position="169"/>
        <end position="195"/>
    </location>
</feature>
<dbReference type="Proteomes" id="UP000614601">
    <property type="component" value="Unassembled WGS sequence"/>
</dbReference>
<dbReference type="SUPFAM" id="SSF81321">
    <property type="entry name" value="Family A G protein-coupled receptor-like"/>
    <property type="match status" value="1"/>
</dbReference>
<feature type="transmembrane region" description="Helical" evidence="1">
    <location>
        <begin position="135"/>
        <end position="163"/>
    </location>
</feature>
<sequence>MERVYRTVPGHSLAMPMTVYLTVVAVLSLWSSGNIICNDRNRPVFKCQTTVNILQTVPYMSLFPVIFAFGITCVTFYCAYTSQMMTVCCTINGPLDKFLLRVLHWIHTILCLLTLFIYLNVWHSTGALTATKRKIIKALIMILSGFTASWIVTSIGSTTMYIIGVKDPYLFIVQYLFIGMSCLCGVWDYVIYFILNVEYRRAFLEQMGLRCYLIKAQRPTVTGEISGWTGSDNIPNTPIEKLTKQDTIKVNISSFKSNP</sequence>
<name>A0A811K5H9_9BILA</name>
<reference evidence="2" key="1">
    <citation type="submission" date="2020-09" db="EMBL/GenBank/DDBJ databases">
        <authorList>
            <person name="Kikuchi T."/>
        </authorList>
    </citation>
    <scope>NUCLEOTIDE SEQUENCE</scope>
    <source>
        <strain evidence="2">SH1</strain>
    </source>
</reference>
<dbReference type="OrthoDB" id="10474669at2759"/>
<proteinExistence type="predicted"/>
<dbReference type="EMBL" id="CAJFCW020000002">
    <property type="protein sequence ID" value="CAG9091743.1"/>
    <property type="molecule type" value="Genomic_DNA"/>
</dbReference>
<dbReference type="InterPro" id="IPR019424">
    <property type="entry name" value="7TM_GPCR_Srsx"/>
</dbReference>
<organism evidence="2 3">
    <name type="scientific">Bursaphelenchus okinawaensis</name>
    <dbReference type="NCBI Taxonomy" id="465554"/>
    <lineage>
        <taxon>Eukaryota</taxon>
        <taxon>Metazoa</taxon>
        <taxon>Ecdysozoa</taxon>
        <taxon>Nematoda</taxon>
        <taxon>Chromadorea</taxon>
        <taxon>Rhabditida</taxon>
        <taxon>Tylenchina</taxon>
        <taxon>Tylenchomorpha</taxon>
        <taxon>Aphelenchoidea</taxon>
        <taxon>Aphelenchoididae</taxon>
        <taxon>Bursaphelenchus</taxon>
    </lineage>
</organism>
<comment type="caution">
    <text evidence="2">The sequence shown here is derived from an EMBL/GenBank/DDBJ whole genome shotgun (WGS) entry which is preliminary data.</text>
</comment>
<keyword evidence="1" id="KW-1133">Transmembrane helix</keyword>
<evidence type="ECO:0000313" key="3">
    <source>
        <dbReference type="Proteomes" id="UP000614601"/>
    </source>
</evidence>
<keyword evidence="1" id="KW-0472">Membrane</keyword>
<feature type="transmembrane region" description="Helical" evidence="1">
    <location>
        <begin position="17"/>
        <end position="37"/>
    </location>
</feature>
<evidence type="ECO:0000256" key="1">
    <source>
        <dbReference type="SAM" id="Phobius"/>
    </source>
</evidence>